<proteinExistence type="predicted"/>
<dbReference type="EMBL" id="PVNL01000139">
    <property type="protein sequence ID" value="PRP94825.1"/>
    <property type="molecule type" value="Genomic_DNA"/>
</dbReference>
<dbReference type="InterPro" id="IPR050428">
    <property type="entry name" value="TCS_sensor_his_kinase"/>
</dbReference>
<evidence type="ECO:0000256" key="9">
    <source>
        <dbReference type="ARBA" id="ARBA00023012"/>
    </source>
</evidence>
<keyword evidence="5 14" id="KW-0808">Transferase</keyword>
<dbReference type="PROSITE" id="PS50109">
    <property type="entry name" value="HIS_KIN"/>
    <property type="match status" value="1"/>
</dbReference>
<dbReference type="InterPro" id="IPR004358">
    <property type="entry name" value="Sig_transdc_His_kin-like_C"/>
</dbReference>
<keyword evidence="9" id="KW-0902">Two-component regulatory system</keyword>
<dbReference type="AlphaFoldDB" id="A0A2S9XPP1"/>
<evidence type="ECO:0000256" key="3">
    <source>
        <dbReference type="ARBA" id="ARBA00012438"/>
    </source>
</evidence>
<evidence type="ECO:0000313" key="15">
    <source>
        <dbReference type="Proteomes" id="UP000238823"/>
    </source>
</evidence>
<organism evidence="14 15">
    <name type="scientific">Enhygromyxa salina</name>
    <dbReference type="NCBI Taxonomy" id="215803"/>
    <lineage>
        <taxon>Bacteria</taxon>
        <taxon>Pseudomonadati</taxon>
        <taxon>Myxococcota</taxon>
        <taxon>Polyangia</taxon>
        <taxon>Nannocystales</taxon>
        <taxon>Nannocystaceae</taxon>
        <taxon>Enhygromyxa</taxon>
    </lineage>
</organism>
<accession>A0A2S9XPP1</accession>
<dbReference type="PANTHER" id="PTHR45436">
    <property type="entry name" value="SENSOR HISTIDINE KINASE YKOH"/>
    <property type="match status" value="1"/>
</dbReference>
<name>A0A2S9XPP1_9BACT</name>
<evidence type="ECO:0000259" key="12">
    <source>
        <dbReference type="PROSITE" id="PS50109"/>
    </source>
</evidence>
<feature type="domain" description="Histidine kinase" evidence="12">
    <location>
        <begin position="237"/>
        <end position="455"/>
    </location>
</feature>
<dbReference type="Pfam" id="PF02518">
    <property type="entry name" value="HATPase_c"/>
    <property type="match status" value="1"/>
</dbReference>
<dbReference type="Gene3D" id="1.10.287.130">
    <property type="match status" value="1"/>
</dbReference>
<keyword evidence="10 11" id="KW-0472">Membrane</keyword>
<dbReference type="SUPFAM" id="SSF47384">
    <property type="entry name" value="Homodimeric domain of signal transducing histidine kinase"/>
    <property type="match status" value="1"/>
</dbReference>
<evidence type="ECO:0000256" key="7">
    <source>
        <dbReference type="ARBA" id="ARBA00022777"/>
    </source>
</evidence>
<comment type="subcellular location">
    <subcellularLocation>
        <location evidence="2">Membrane</location>
    </subcellularLocation>
</comment>
<feature type="transmembrane region" description="Helical" evidence="11">
    <location>
        <begin position="151"/>
        <end position="170"/>
    </location>
</feature>
<evidence type="ECO:0000256" key="6">
    <source>
        <dbReference type="ARBA" id="ARBA00022692"/>
    </source>
</evidence>
<dbReference type="Proteomes" id="UP000238823">
    <property type="component" value="Unassembled WGS sequence"/>
</dbReference>
<dbReference type="InterPro" id="IPR036097">
    <property type="entry name" value="HisK_dim/P_sf"/>
</dbReference>
<reference evidence="14 15" key="1">
    <citation type="submission" date="2018-03" db="EMBL/GenBank/DDBJ databases">
        <title>Draft Genome Sequences of the Obligatory Marine Myxobacteria Enhygromyxa salina SWB007.</title>
        <authorList>
            <person name="Poehlein A."/>
            <person name="Moghaddam J.A."/>
            <person name="Harms H."/>
            <person name="Alanjari M."/>
            <person name="Koenig G.M."/>
            <person name="Daniel R."/>
            <person name="Schaeberle T.F."/>
        </authorList>
    </citation>
    <scope>NUCLEOTIDE SEQUENCE [LARGE SCALE GENOMIC DNA]</scope>
    <source>
        <strain evidence="14 15">SWB007</strain>
    </source>
</reference>
<evidence type="ECO:0000256" key="11">
    <source>
        <dbReference type="SAM" id="Phobius"/>
    </source>
</evidence>
<keyword evidence="7 14" id="KW-0418">Kinase</keyword>
<dbReference type="GO" id="GO:0000155">
    <property type="term" value="F:phosphorelay sensor kinase activity"/>
    <property type="evidence" value="ECO:0007669"/>
    <property type="project" value="InterPro"/>
</dbReference>
<dbReference type="SMART" id="SM00388">
    <property type="entry name" value="HisKA"/>
    <property type="match status" value="1"/>
</dbReference>
<evidence type="ECO:0000256" key="1">
    <source>
        <dbReference type="ARBA" id="ARBA00000085"/>
    </source>
</evidence>
<feature type="transmembrane region" description="Helical" evidence="11">
    <location>
        <begin position="7"/>
        <end position="30"/>
    </location>
</feature>
<dbReference type="OrthoDB" id="9813151at2"/>
<dbReference type="SUPFAM" id="SSF55874">
    <property type="entry name" value="ATPase domain of HSP90 chaperone/DNA topoisomerase II/histidine kinase"/>
    <property type="match status" value="1"/>
</dbReference>
<evidence type="ECO:0000313" key="14">
    <source>
        <dbReference type="EMBL" id="PRP94825.1"/>
    </source>
</evidence>
<comment type="catalytic activity">
    <reaction evidence="1">
        <text>ATP + protein L-histidine = ADP + protein N-phospho-L-histidine.</text>
        <dbReference type="EC" id="2.7.13.3"/>
    </reaction>
</comment>
<dbReference type="Gene3D" id="3.30.565.10">
    <property type="entry name" value="Histidine kinase-like ATPase, C-terminal domain"/>
    <property type="match status" value="1"/>
</dbReference>
<dbReference type="InterPro" id="IPR036890">
    <property type="entry name" value="HATPase_C_sf"/>
</dbReference>
<keyword evidence="8 11" id="KW-1133">Transmembrane helix</keyword>
<dbReference type="GO" id="GO:0005886">
    <property type="term" value="C:plasma membrane"/>
    <property type="evidence" value="ECO:0007669"/>
    <property type="project" value="TreeGrafter"/>
</dbReference>
<dbReference type="Gene3D" id="6.10.340.10">
    <property type="match status" value="1"/>
</dbReference>
<evidence type="ECO:0000256" key="10">
    <source>
        <dbReference type="ARBA" id="ARBA00023136"/>
    </source>
</evidence>
<dbReference type="Pfam" id="PF00512">
    <property type="entry name" value="HisKA"/>
    <property type="match status" value="1"/>
</dbReference>
<protein>
    <recommendedName>
        <fullName evidence="3">histidine kinase</fullName>
        <ecNumber evidence="3">2.7.13.3</ecNumber>
    </recommendedName>
</protein>
<dbReference type="RefSeq" id="WP_106094414.1">
    <property type="nucleotide sequence ID" value="NZ_PVNL01000139.1"/>
</dbReference>
<feature type="domain" description="HAMP" evidence="13">
    <location>
        <begin position="172"/>
        <end position="229"/>
    </location>
</feature>
<gene>
    <name evidence="14" type="primary">cusS_2</name>
    <name evidence="14" type="ORF">ENSA7_76480</name>
</gene>
<dbReference type="InterPro" id="IPR003594">
    <property type="entry name" value="HATPase_dom"/>
</dbReference>
<evidence type="ECO:0000256" key="8">
    <source>
        <dbReference type="ARBA" id="ARBA00022989"/>
    </source>
</evidence>
<dbReference type="SMART" id="SM00387">
    <property type="entry name" value="HATPase_c"/>
    <property type="match status" value="1"/>
</dbReference>
<evidence type="ECO:0000256" key="2">
    <source>
        <dbReference type="ARBA" id="ARBA00004370"/>
    </source>
</evidence>
<evidence type="ECO:0000256" key="5">
    <source>
        <dbReference type="ARBA" id="ARBA00022679"/>
    </source>
</evidence>
<dbReference type="PRINTS" id="PR00344">
    <property type="entry name" value="BCTRLSENSOR"/>
</dbReference>
<comment type="caution">
    <text evidence="14">The sequence shown here is derived from an EMBL/GenBank/DDBJ whole genome shotgun (WGS) entry which is preliminary data.</text>
</comment>
<keyword evidence="4" id="KW-0597">Phosphoprotein</keyword>
<dbReference type="EC" id="2.7.13.3" evidence="3"/>
<dbReference type="CDD" id="cd06225">
    <property type="entry name" value="HAMP"/>
    <property type="match status" value="1"/>
</dbReference>
<evidence type="ECO:0000256" key="4">
    <source>
        <dbReference type="ARBA" id="ARBA00022553"/>
    </source>
</evidence>
<dbReference type="PROSITE" id="PS50885">
    <property type="entry name" value="HAMP"/>
    <property type="match status" value="1"/>
</dbReference>
<dbReference type="CDD" id="cd00082">
    <property type="entry name" value="HisKA"/>
    <property type="match status" value="1"/>
</dbReference>
<keyword evidence="6 11" id="KW-0812">Transmembrane</keyword>
<dbReference type="InterPro" id="IPR003660">
    <property type="entry name" value="HAMP_dom"/>
</dbReference>
<dbReference type="InterPro" id="IPR003661">
    <property type="entry name" value="HisK_dim/P_dom"/>
</dbReference>
<evidence type="ECO:0000259" key="13">
    <source>
        <dbReference type="PROSITE" id="PS50885"/>
    </source>
</evidence>
<sequence length="464" mass="50358">MSFRARFVGAISAVNLITLAAAFTSVNLLVDASQQRQFDEALGREAREESAEIAHSGADRLRISPRLGPSPDDVGPLTKYAALYAEDGTVLDATVSWQGPPPAVRELGRPLGDFEFQGEHLRGLVIEIPGHAGVVLLLAAPRSDLDRDSLYLARVMGLVFGIAFLATILLTSDVVRRLTRVHDRIARVARRIWAHDLDARVGKVRAAPEIVQLAGDVDAMIERLATLLRARSDFIAHAAHELRSPLTALYGELSHALRRSRDAQEYRRSIEEALDATRRLKALTDELLALARIGRVPALPSTVVDLAQVSHEAAAMLAAEAERHQVDVVIRVEPMAVRADPMDLVRLIRNLLENAIGHAPPGSRVDLEGRPCDASPSPTAMLLVRDRGVGVLERDAEQIFQPFYRGASERASGRPGTGIGLTIAREIAIHHGGSLELERGSSLGACFVVRLPILPMGADQSLPR</sequence>
<dbReference type="PANTHER" id="PTHR45436:SF5">
    <property type="entry name" value="SENSOR HISTIDINE KINASE TRCS"/>
    <property type="match status" value="1"/>
</dbReference>
<dbReference type="InterPro" id="IPR005467">
    <property type="entry name" value="His_kinase_dom"/>
</dbReference>